<name>A0A1R3RFK6_ASPC5</name>
<feature type="domain" description="NmrA-like" evidence="3">
    <location>
        <begin position="3"/>
        <end position="270"/>
    </location>
</feature>
<dbReference type="InterPro" id="IPR036291">
    <property type="entry name" value="NAD(P)-bd_dom_sf"/>
</dbReference>
<dbReference type="EMBL" id="KV907505">
    <property type="protein sequence ID" value="OOF93253.1"/>
    <property type="molecule type" value="Genomic_DNA"/>
</dbReference>
<dbReference type="SUPFAM" id="SSF51735">
    <property type="entry name" value="NAD(P)-binding Rossmann-fold domains"/>
    <property type="match status" value="1"/>
</dbReference>
<dbReference type="Gene3D" id="3.40.50.720">
    <property type="entry name" value="NAD(P)-binding Rossmann-like Domain"/>
    <property type="match status" value="1"/>
</dbReference>
<gene>
    <name evidence="4" type="ORF">ASPCADRAFT_151804</name>
</gene>
<accession>A0A1R3RFK6</accession>
<dbReference type="GO" id="GO:0005634">
    <property type="term" value="C:nucleus"/>
    <property type="evidence" value="ECO:0007669"/>
    <property type="project" value="TreeGrafter"/>
</dbReference>
<dbReference type="AlphaFoldDB" id="A0A1R3RFK6"/>
<dbReference type="VEuPathDB" id="FungiDB:ASPCADRAFT_151804"/>
<keyword evidence="2" id="KW-0521">NADP</keyword>
<comment type="similarity">
    <text evidence="1">Belongs to the NmrA-type oxidoreductase family.</text>
</comment>
<dbReference type="Pfam" id="PF05368">
    <property type="entry name" value="NmrA"/>
    <property type="match status" value="1"/>
</dbReference>
<dbReference type="Gene3D" id="3.90.25.10">
    <property type="entry name" value="UDP-galactose 4-epimerase, domain 1"/>
    <property type="match status" value="1"/>
</dbReference>
<evidence type="ECO:0000256" key="1">
    <source>
        <dbReference type="ARBA" id="ARBA00006328"/>
    </source>
</evidence>
<dbReference type="OMA" id="CSMFMAS"/>
<evidence type="ECO:0000259" key="3">
    <source>
        <dbReference type="Pfam" id="PF05368"/>
    </source>
</evidence>
<dbReference type="InterPro" id="IPR008030">
    <property type="entry name" value="NmrA-like"/>
</dbReference>
<dbReference type="PANTHER" id="PTHR42748">
    <property type="entry name" value="NITROGEN METABOLITE REPRESSION PROTEIN NMRA FAMILY MEMBER"/>
    <property type="match status" value="1"/>
</dbReference>
<sequence>MNAVLITGATGKQGGSLIRNLVARKAPFEILAVTRDPTSASAQRLKQLAPNVKLVEGNLDNPAGIFHNARAQTTSPIWGVFSVQLAIGSNVAEEPQGKALVDESLKQGVKFFVYSSVDRGGEASWNNPTQVPHFLRKHHIEHHLADRAKGSGMEWTILRPVAFIDNLVPGFMGKVFVTAWELALKGKPLQVVAVSDIGHFGAEAFLNPEAYKGKAISLAGDELTFDQMAQVFQQKTGQRLPTTFQFVCSLLLATVKDMGSMYQWFHDEGFGVDIGELRRQYSGLKDVGAWLEQESEFVKR</sequence>
<keyword evidence="5" id="KW-1185">Reference proteome</keyword>
<reference evidence="5" key="1">
    <citation type="journal article" date="2017" name="Genome Biol.">
        <title>Comparative genomics reveals high biological diversity and specific adaptations in the industrially and medically important fungal genus Aspergillus.</title>
        <authorList>
            <person name="de Vries R.P."/>
            <person name="Riley R."/>
            <person name="Wiebenga A."/>
            <person name="Aguilar-Osorio G."/>
            <person name="Amillis S."/>
            <person name="Uchima C.A."/>
            <person name="Anderluh G."/>
            <person name="Asadollahi M."/>
            <person name="Askin M."/>
            <person name="Barry K."/>
            <person name="Battaglia E."/>
            <person name="Bayram O."/>
            <person name="Benocci T."/>
            <person name="Braus-Stromeyer S.A."/>
            <person name="Caldana C."/>
            <person name="Canovas D."/>
            <person name="Cerqueira G.C."/>
            <person name="Chen F."/>
            <person name="Chen W."/>
            <person name="Choi C."/>
            <person name="Clum A."/>
            <person name="Dos Santos R.A."/>
            <person name="Damasio A.R."/>
            <person name="Diallinas G."/>
            <person name="Emri T."/>
            <person name="Fekete E."/>
            <person name="Flipphi M."/>
            <person name="Freyberg S."/>
            <person name="Gallo A."/>
            <person name="Gournas C."/>
            <person name="Habgood R."/>
            <person name="Hainaut M."/>
            <person name="Harispe M.L."/>
            <person name="Henrissat B."/>
            <person name="Hilden K.S."/>
            <person name="Hope R."/>
            <person name="Hossain A."/>
            <person name="Karabika E."/>
            <person name="Karaffa L."/>
            <person name="Karanyi Z."/>
            <person name="Krasevec N."/>
            <person name="Kuo A."/>
            <person name="Kusch H."/>
            <person name="LaButti K."/>
            <person name="Lagendijk E.L."/>
            <person name="Lapidus A."/>
            <person name="Levasseur A."/>
            <person name="Lindquist E."/>
            <person name="Lipzen A."/>
            <person name="Logrieco A.F."/>
            <person name="MacCabe A."/>
            <person name="Maekelae M.R."/>
            <person name="Malavazi I."/>
            <person name="Melin P."/>
            <person name="Meyer V."/>
            <person name="Mielnichuk N."/>
            <person name="Miskei M."/>
            <person name="Molnar A.P."/>
            <person name="Mule G."/>
            <person name="Ngan C.Y."/>
            <person name="Orejas M."/>
            <person name="Orosz E."/>
            <person name="Ouedraogo J.P."/>
            <person name="Overkamp K.M."/>
            <person name="Park H.-S."/>
            <person name="Perrone G."/>
            <person name="Piumi F."/>
            <person name="Punt P.J."/>
            <person name="Ram A.F."/>
            <person name="Ramon A."/>
            <person name="Rauscher S."/>
            <person name="Record E."/>
            <person name="Riano-Pachon D.M."/>
            <person name="Robert V."/>
            <person name="Roehrig J."/>
            <person name="Ruller R."/>
            <person name="Salamov A."/>
            <person name="Salih N.S."/>
            <person name="Samson R.A."/>
            <person name="Sandor E."/>
            <person name="Sanguinetti M."/>
            <person name="Schuetze T."/>
            <person name="Sepcic K."/>
            <person name="Shelest E."/>
            <person name="Sherlock G."/>
            <person name="Sophianopoulou V."/>
            <person name="Squina F.M."/>
            <person name="Sun H."/>
            <person name="Susca A."/>
            <person name="Todd R.B."/>
            <person name="Tsang A."/>
            <person name="Unkles S.E."/>
            <person name="van de Wiele N."/>
            <person name="van Rossen-Uffink D."/>
            <person name="Oliveira J.V."/>
            <person name="Vesth T.C."/>
            <person name="Visser J."/>
            <person name="Yu J.-H."/>
            <person name="Zhou M."/>
            <person name="Andersen M.R."/>
            <person name="Archer D.B."/>
            <person name="Baker S.E."/>
            <person name="Benoit I."/>
            <person name="Brakhage A.A."/>
            <person name="Braus G.H."/>
            <person name="Fischer R."/>
            <person name="Frisvad J.C."/>
            <person name="Goldman G.H."/>
            <person name="Houbraken J."/>
            <person name="Oakley B."/>
            <person name="Pocsi I."/>
            <person name="Scazzocchio C."/>
            <person name="Seiboth B."/>
            <person name="vanKuyk P.A."/>
            <person name="Wortman J."/>
            <person name="Dyer P.S."/>
            <person name="Grigoriev I.V."/>
        </authorList>
    </citation>
    <scope>NUCLEOTIDE SEQUENCE [LARGE SCALE GENOMIC DNA]</scope>
    <source>
        <strain evidence="5">ITEM 5010</strain>
    </source>
</reference>
<evidence type="ECO:0000313" key="5">
    <source>
        <dbReference type="Proteomes" id="UP000188318"/>
    </source>
</evidence>
<evidence type="ECO:0000313" key="4">
    <source>
        <dbReference type="EMBL" id="OOF93253.1"/>
    </source>
</evidence>
<dbReference type="STRING" id="602072.A0A1R3RFK6"/>
<proteinExistence type="inferred from homology"/>
<protein>
    <recommendedName>
        <fullName evidence="3">NmrA-like domain-containing protein</fullName>
    </recommendedName>
</protein>
<dbReference type="Proteomes" id="UP000188318">
    <property type="component" value="Unassembled WGS sequence"/>
</dbReference>
<evidence type="ECO:0000256" key="2">
    <source>
        <dbReference type="ARBA" id="ARBA00022857"/>
    </source>
</evidence>
<dbReference type="PANTHER" id="PTHR42748:SF7">
    <property type="entry name" value="NMRA LIKE REDOX SENSOR 1-RELATED"/>
    <property type="match status" value="1"/>
</dbReference>
<dbReference type="OrthoDB" id="9997102at2759"/>
<dbReference type="FunFam" id="3.40.50.720:FF:000528">
    <property type="entry name" value="Nucleoside-diphosphate-sugar epimerase family protein"/>
    <property type="match status" value="1"/>
</dbReference>
<organism evidence="4 5">
    <name type="scientific">Aspergillus carbonarius (strain ITEM 5010)</name>
    <dbReference type="NCBI Taxonomy" id="602072"/>
    <lineage>
        <taxon>Eukaryota</taxon>
        <taxon>Fungi</taxon>
        <taxon>Dikarya</taxon>
        <taxon>Ascomycota</taxon>
        <taxon>Pezizomycotina</taxon>
        <taxon>Eurotiomycetes</taxon>
        <taxon>Eurotiomycetidae</taxon>
        <taxon>Eurotiales</taxon>
        <taxon>Aspergillaceae</taxon>
        <taxon>Aspergillus</taxon>
        <taxon>Aspergillus subgen. Circumdati</taxon>
    </lineage>
</organism>
<dbReference type="InterPro" id="IPR051164">
    <property type="entry name" value="NmrA-like_oxidored"/>
</dbReference>